<sequence length="177" mass="17768">MGLAALPDGGPRVVPVTVTLVPGSGGLHLAGPADPTLEEAAQVARSVALGWTAAREALAGRDARGGGGGDGGRRLRGGPRWGSPCCWRCSPRAPGARSRRGCAPRGEITLRGLLLPLSGLEEWVAAAAGAGMRTLIVPAANGEDVAALPAERRRRLAIAAVPGVDAAVRAALGAEAR</sequence>
<dbReference type="Pfam" id="PF05362">
    <property type="entry name" value="Lon_C"/>
    <property type="match status" value="1"/>
</dbReference>
<keyword evidence="2" id="KW-0645">Protease</keyword>
<dbReference type="AlphaFoldDB" id="A0A0E3GLV6"/>
<dbReference type="GO" id="GO:0004252">
    <property type="term" value="F:serine-type endopeptidase activity"/>
    <property type="evidence" value="ECO:0007669"/>
    <property type="project" value="InterPro"/>
</dbReference>
<reference evidence="2" key="1">
    <citation type="journal article" date="2015" name="Proc. Natl. Acad. Sci. U.S.A.">
        <title>Multiplexed metagenome mining using short DNA sequence tags facilitates targeted discovery of epoxyketone proteasome inhibitors.</title>
        <authorList>
            <person name="Owen J.G."/>
            <person name="Charlop-Powers Z."/>
            <person name="Smith A.G."/>
            <person name="Ternei M.A."/>
            <person name="Calle P.Y."/>
            <person name="Reddy B.V."/>
            <person name="Montiel D."/>
            <person name="Brady S.F."/>
        </authorList>
    </citation>
    <scope>NUCLEOTIDE SEQUENCE</scope>
</reference>
<feature type="domain" description="Lon proteolytic" evidence="1">
    <location>
        <begin position="97"/>
        <end position="172"/>
    </location>
</feature>
<accession>A0A0E3GLV6</accession>
<dbReference type="Gene3D" id="3.30.230.10">
    <property type="match status" value="1"/>
</dbReference>
<protein>
    <submittedName>
        <fullName evidence="2">ATP-dependent protease La Type I</fullName>
    </submittedName>
</protein>
<evidence type="ECO:0000313" key="2">
    <source>
        <dbReference type="EMBL" id="AKA59417.1"/>
    </source>
</evidence>
<dbReference type="GO" id="GO:0005524">
    <property type="term" value="F:ATP binding"/>
    <property type="evidence" value="ECO:0007669"/>
    <property type="project" value="InterPro"/>
</dbReference>
<dbReference type="PRINTS" id="PR00830">
    <property type="entry name" value="ENDOLAPTASE"/>
</dbReference>
<dbReference type="GO" id="GO:0006508">
    <property type="term" value="P:proteolysis"/>
    <property type="evidence" value="ECO:0007669"/>
    <property type="project" value="UniProtKB-KW"/>
</dbReference>
<dbReference type="InterPro" id="IPR027065">
    <property type="entry name" value="Lon_Prtase"/>
</dbReference>
<dbReference type="EMBL" id="KP830092">
    <property type="protein sequence ID" value="AKA59417.1"/>
    <property type="molecule type" value="Genomic_DNA"/>
</dbReference>
<dbReference type="InterPro" id="IPR020568">
    <property type="entry name" value="Ribosomal_Su5_D2-typ_SF"/>
</dbReference>
<dbReference type="InterPro" id="IPR008269">
    <property type="entry name" value="Lon_proteolytic"/>
</dbReference>
<dbReference type="GO" id="GO:0030163">
    <property type="term" value="P:protein catabolic process"/>
    <property type="evidence" value="ECO:0007669"/>
    <property type="project" value="InterPro"/>
</dbReference>
<dbReference type="PANTHER" id="PTHR10046">
    <property type="entry name" value="ATP DEPENDENT LON PROTEASE FAMILY MEMBER"/>
    <property type="match status" value="1"/>
</dbReference>
<organism evidence="2">
    <name type="scientific">uncultured bacterium AB_1383</name>
    <dbReference type="NCBI Taxonomy" id="1630010"/>
    <lineage>
        <taxon>Bacteria</taxon>
        <taxon>environmental samples</taxon>
    </lineage>
</organism>
<dbReference type="GO" id="GO:0004176">
    <property type="term" value="F:ATP-dependent peptidase activity"/>
    <property type="evidence" value="ECO:0007669"/>
    <property type="project" value="InterPro"/>
</dbReference>
<dbReference type="SUPFAM" id="SSF54211">
    <property type="entry name" value="Ribosomal protein S5 domain 2-like"/>
    <property type="match status" value="1"/>
</dbReference>
<keyword evidence="2" id="KW-0378">Hydrolase</keyword>
<proteinExistence type="predicted"/>
<evidence type="ECO:0000259" key="1">
    <source>
        <dbReference type="Pfam" id="PF05362"/>
    </source>
</evidence>
<dbReference type="InterPro" id="IPR014721">
    <property type="entry name" value="Ribsml_uS5_D2-typ_fold_subgr"/>
</dbReference>
<name>A0A0E3GLV6_9BACT</name>